<evidence type="ECO:0000313" key="6">
    <source>
        <dbReference type="Proteomes" id="UP001163166"/>
    </source>
</evidence>
<protein>
    <submittedName>
        <fullName evidence="5">TldD/PmbA family protein</fullName>
    </submittedName>
</protein>
<evidence type="ECO:0000259" key="2">
    <source>
        <dbReference type="Pfam" id="PF01523"/>
    </source>
</evidence>
<organism evidence="5 6">
    <name type="scientific">Rhodopseudomonas palustris</name>
    <dbReference type="NCBI Taxonomy" id="1076"/>
    <lineage>
        <taxon>Bacteria</taxon>
        <taxon>Pseudomonadati</taxon>
        <taxon>Pseudomonadota</taxon>
        <taxon>Alphaproteobacteria</taxon>
        <taxon>Hyphomicrobiales</taxon>
        <taxon>Nitrobacteraceae</taxon>
        <taxon>Rhodopseudomonas</taxon>
    </lineage>
</organism>
<dbReference type="PANTHER" id="PTHR43421:SF1">
    <property type="entry name" value="METALLOPROTEASE PMBA"/>
    <property type="match status" value="1"/>
</dbReference>
<comment type="similarity">
    <text evidence="1">Belongs to the peptidase U62 family.</text>
</comment>
<dbReference type="InterPro" id="IPR036059">
    <property type="entry name" value="TldD/PmbA_sf"/>
</dbReference>
<sequence>MNSSPSARSSASSSVDSALFDQSALSDLAQRLVEAARRAGADQADAVAVRGVSHGVEVRDGRMQESERSEGDDVGLRVIVGRRQAVVSTNDISGDAVTKLAERAVAMARVAPDDKYVGLADPDLLARDFPELDLLDPATPSTAELEQRARAAEAAALAVPGITKSGGASASSGIGGMVLVTSTGFQGSFLRSSHSISMTAIAGEGTGMERDYEYTTAPHAADLMSPEEVGRVAGERTAARVGPRKVETCKVPVVFDPRVAGSLVGHLVGAANGASIARKTSFLKDRLGQKLFKDGIRIVDDPLRKRGLRSQAFDAEGVAVKPLSIVDDGVLTSWLLDCATARELGLTTTGHAHRGVSSSPSPGPYNLHLEAGPLSPAELIGDIKQGFYVTDLIGSGVNGVTGDYSRGAAGFWIENGQRTYAVSEVTIAGHLIDMYKTLTPASDLTFRYGVNAPTLRIEGLTIAGR</sequence>
<dbReference type="InterPro" id="IPR045570">
    <property type="entry name" value="Metalloprtase-TldD/E_cen_dom"/>
</dbReference>
<dbReference type="Proteomes" id="UP001163166">
    <property type="component" value="Chromosome"/>
</dbReference>
<feature type="domain" description="Metalloprotease TldD/E C-terminal" evidence="3">
    <location>
        <begin position="248"/>
        <end position="464"/>
    </location>
</feature>
<dbReference type="EMBL" id="CP076676">
    <property type="protein sequence ID" value="UYO40866.1"/>
    <property type="molecule type" value="Genomic_DNA"/>
</dbReference>
<reference evidence="5" key="1">
    <citation type="journal article" date="2022" name="Biol. Control">
        <title>In silico genomic analysis of Rhodopseudomonas palustris strains revealed potential biocontrol agents and crop yield enhancers.</title>
        <authorList>
            <person name="Surachat K."/>
            <person name="Kantachote D."/>
            <person name="Deachamag P."/>
            <person name="Wonglapsuwan M."/>
        </authorList>
    </citation>
    <scope>NUCLEOTIDE SEQUENCE</scope>
    <source>
        <strain evidence="5">TLS06</strain>
    </source>
</reference>
<dbReference type="InterPro" id="IPR045569">
    <property type="entry name" value="Metalloprtase-TldD/E_C"/>
</dbReference>
<dbReference type="InterPro" id="IPR035068">
    <property type="entry name" value="TldD/PmbA_N"/>
</dbReference>
<dbReference type="Pfam" id="PF01523">
    <property type="entry name" value="PmbA_TldD_1st"/>
    <property type="match status" value="1"/>
</dbReference>
<dbReference type="AlphaFoldDB" id="A0AAX3E2V5"/>
<dbReference type="InterPro" id="IPR002510">
    <property type="entry name" value="Metalloprtase-TldD/E_N"/>
</dbReference>
<dbReference type="InterPro" id="IPR047657">
    <property type="entry name" value="PmbA"/>
</dbReference>
<evidence type="ECO:0000313" key="5">
    <source>
        <dbReference type="EMBL" id="UYO40866.1"/>
    </source>
</evidence>
<name>A0AAX3E2V5_RHOPL</name>
<accession>A0AAX3E2V5</accession>
<dbReference type="GO" id="GO:0008237">
    <property type="term" value="F:metallopeptidase activity"/>
    <property type="evidence" value="ECO:0007669"/>
    <property type="project" value="InterPro"/>
</dbReference>
<evidence type="ECO:0000259" key="3">
    <source>
        <dbReference type="Pfam" id="PF19289"/>
    </source>
</evidence>
<dbReference type="GO" id="GO:0006508">
    <property type="term" value="P:proteolysis"/>
    <property type="evidence" value="ECO:0007669"/>
    <property type="project" value="InterPro"/>
</dbReference>
<proteinExistence type="inferred from homology"/>
<evidence type="ECO:0000259" key="4">
    <source>
        <dbReference type="Pfam" id="PF19290"/>
    </source>
</evidence>
<dbReference type="Pfam" id="PF19289">
    <property type="entry name" value="PmbA_TldD_3rd"/>
    <property type="match status" value="1"/>
</dbReference>
<evidence type="ECO:0000256" key="1">
    <source>
        <dbReference type="ARBA" id="ARBA00005836"/>
    </source>
</evidence>
<dbReference type="Gene3D" id="3.30.2290.10">
    <property type="entry name" value="PmbA/TldD superfamily"/>
    <property type="match status" value="1"/>
</dbReference>
<dbReference type="Pfam" id="PF19290">
    <property type="entry name" value="PmbA_TldD_2nd"/>
    <property type="match status" value="1"/>
</dbReference>
<dbReference type="GO" id="GO:0005829">
    <property type="term" value="C:cytosol"/>
    <property type="evidence" value="ECO:0007669"/>
    <property type="project" value="TreeGrafter"/>
</dbReference>
<feature type="domain" description="Metalloprotease TldD/E N-terminal" evidence="2">
    <location>
        <begin position="44"/>
        <end position="108"/>
    </location>
</feature>
<dbReference type="SUPFAM" id="SSF111283">
    <property type="entry name" value="Putative modulator of DNA gyrase, PmbA/TldD"/>
    <property type="match status" value="1"/>
</dbReference>
<dbReference type="RefSeq" id="WP_264054521.1">
    <property type="nucleotide sequence ID" value="NZ_CP076676.1"/>
</dbReference>
<dbReference type="PANTHER" id="PTHR43421">
    <property type="entry name" value="METALLOPROTEASE PMBA"/>
    <property type="match status" value="1"/>
</dbReference>
<feature type="domain" description="Metalloprotease TldD/E central" evidence="4">
    <location>
        <begin position="136"/>
        <end position="240"/>
    </location>
</feature>
<gene>
    <name evidence="5" type="ORF">KQX62_06060</name>
</gene>